<dbReference type="eggNOG" id="COG1396">
    <property type="taxonomic scope" value="Bacteria"/>
</dbReference>
<dbReference type="KEGG" id="mas:Mahau_2565"/>
<proteinExistence type="predicted"/>
<dbReference type="PANTHER" id="PTHR46558:SF11">
    <property type="entry name" value="HTH-TYPE TRANSCRIPTIONAL REGULATOR XRE"/>
    <property type="match status" value="1"/>
</dbReference>
<dbReference type="RefSeq" id="WP_013782133.1">
    <property type="nucleotide sequence ID" value="NC_015520.1"/>
</dbReference>
<reference evidence="3 4" key="2">
    <citation type="journal article" date="2011" name="Stand. Genomic Sci.">
        <title>Complete genome sequence of Mahella australiensis type strain (50-1 BON).</title>
        <authorList>
            <person name="Sikorski J."/>
            <person name="Teshima H."/>
            <person name="Nolan M."/>
            <person name="Lucas S."/>
            <person name="Hammon N."/>
            <person name="Deshpande S."/>
            <person name="Cheng J.F."/>
            <person name="Pitluck S."/>
            <person name="Liolios K."/>
            <person name="Pagani I."/>
            <person name="Ivanova N."/>
            <person name="Huntemann M."/>
            <person name="Mavromatis K."/>
            <person name="Ovchinikova G."/>
            <person name="Pati A."/>
            <person name="Tapia R."/>
            <person name="Han C."/>
            <person name="Goodwin L."/>
            <person name="Chen A."/>
            <person name="Palaniappan K."/>
            <person name="Land M."/>
            <person name="Hauser L."/>
            <person name="Ngatchou-Djao O.D."/>
            <person name="Rohde M."/>
            <person name="Pukall R."/>
            <person name="Spring S."/>
            <person name="Abt B."/>
            <person name="Goker M."/>
            <person name="Detter J.C."/>
            <person name="Woyke T."/>
            <person name="Bristow J."/>
            <person name="Markowitz V."/>
            <person name="Hugenholtz P."/>
            <person name="Eisen J.A."/>
            <person name="Kyrpides N.C."/>
            <person name="Klenk H.P."/>
            <person name="Lapidus A."/>
        </authorList>
    </citation>
    <scope>NUCLEOTIDE SEQUENCE [LARGE SCALE GENOMIC DNA]</scope>
    <source>
        <strain evidence="4">DSM 15567 / CIP 107919 / 50-1 BON</strain>
    </source>
</reference>
<accession>F3ZY14</accession>
<reference evidence="4" key="1">
    <citation type="submission" date="2010-11" db="EMBL/GenBank/DDBJ databases">
        <title>The complete genome of Mahella australiensis DSM 15567.</title>
        <authorList>
            <consortium name="US DOE Joint Genome Institute (JGI-PGF)"/>
            <person name="Lucas S."/>
            <person name="Copeland A."/>
            <person name="Lapidus A."/>
            <person name="Bruce D."/>
            <person name="Goodwin L."/>
            <person name="Pitluck S."/>
            <person name="Kyrpides N."/>
            <person name="Mavromatis K."/>
            <person name="Pagani I."/>
            <person name="Ivanova N."/>
            <person name="Teshima H."/>
            <person name="Brettin T."/>
            <person name="Detter J.C."/>
            <person name="Han C."/>
            <person name="Tapia R."/>
            <person name="Land M."/>
            <person name="Hauser L."/>
            <person name="Markowitz V."/>
            <person name="Cheng J.-F."/>
            <person name="Hugenholtz P."/>
            <person name="Woyke T."/>
            <person name="Wu D."/>
            <person name="Spring S."/>
            <person name="Pukall R."/>
            <person name="Steenblock K."/>
            <person name="Schneider S."/>
            <person name="Klenk H.-P."/>
            <person name="Eisen J.A."/>
        </authorList>
    </citation>
    <scope>NUCLEOTIDE SEQUENCE [LARGE SCALE GENOMIC DNA]</scope>
    <source>
        <strain evidence="4">DSM 15567 / CIP 107919 / 50-1 BON</strain>
    </source>
</reference>
<dbReference type="PANTHER" id="PTHR46558">
    <property type="entry name" value="TRACRIPTIONAL REGULATORY PROTEIN-RELATED-RELATED"/>
    <property type="match status" value="1"/>
</dbReference>
<dbReference type="Gene3D" id="1.10.260.40">
    <property type="entry name" value="lambda repressor-like DNA-binding domains"/>
    <property type="match status" value="1"/>
</dbReference>
<evidence type="ECO:0000313" key="3">
    <source>
        <dbReference type="EMBL" id="AEE97710.1"/>
    </source>
</evidence>
<keyword evidence="4" id="KW-1185">Reference proteome</keyword>
<feature type="domain" description="HTH cro/C1-type" evidence="2">
    <location>
        <begin position="8"/>
        <end position="62"/>
    </location>
</feature>
<dbReference type="STRING" id="697281.Mahau_2565"/>
<dbReference type="OrthoDB" id="9811208at2"/>
<gene>
    <name evidence="3" type="ordered locus">Mahau_2565</name>
</gene>
<protein>
    <submittedName>
        <fullName evidence="3">Helix-turn-helix domain protein</fullName>
    </submittedName>
</protein>
<dbReference type="InterPro" id="IPR010982">
    <property type="entry name" value="Lambda_DNA-bd_dom_sf"/>
</dbReference>
<sequence length="124" mass="14221">MVTLGQRIKQLRKEHNMTQEEFGKLFGIVKSTVSLYEHDKSIPDDSIKKMIADYFNVSIDYLMGRTDIRYPAKKTIDDKLKEVIGPYIASQIIALESLSQEEKQTISVLLDGLKARRQTEDKEG</sequence>
<evidence type="ECO:0000256" key="1">
    <source>
        <dbReference type="ARBA" id="ARBA00023125"/>
    </source>
</evidence>
<dbReference type="Proteomes" id="UP000008457">
    <property type="component" value="Chromosome"/>
</dbReference>
<dbReference type="HOGENOM" id="CLU_066192_4_0_9"/>
<dbReference type="Pfam" id="PF01381">
    <property type="entry name" value="HTH_3"/>
    <property type="match status" value="1"/>
</dbReference>
<dbReference type="SMART" id="SM00530">
    <property type="entry name" value="HTH_XRE"/>
    <property type="match status" value="1"/>
</dbReference>
<evidence type="ECO:0000259" key="2">
    <source>
        <dbReference type="PROSITE" id="PS50943"/>
    </source>
</evidence>
<dbReference type="AlphaFoldDB" id="F3ZY14"/>
<dbReference type="PROSITE" id="PS50943">
    <property type="entry name" value="HTH_CROC1"/>
    <property type="match status" value="1"/>
</dbReference>
<dbReference type="CDD" id="cd00093">
    <property type="entry name" value="HTH_XRE"/>
    <property type="match status" value="1"/>
</dbReference>
<dbReference type="InterPro" id="IPR001387">
    <property type="entry name" value="Cro/C1-type_HTH"/>
</dbReference>
<dbReference type="GO" id="GO:0003677">
    <property type="term" value="F:DNA binding"/>
    <property type="evidence" value="ECO:0007669"/>
    <property type="project" value="UniProtKB-KW"/>
</dbReference>
<organism evidence="3 4">
    <name type="scientific">Mahella australiensis (strain DSM 15567 / CIP 107919 / 50-1 BON)</name>
    <dbReference type="NCBI Taxonomy" id="697281"/>
    <lineage>
        <taxon>Bacteria</taxon>
        <taxon>Bacillati</taxon>
        <taxon>Bacillota</taxon>
        <taxon>Clostridia</taxon>
        <taxon>Thermoanaerobacterales</taxon>
        <taxon>Thermoanaerobacterales Family IV. Incertae Sedis</taxon>
        <taxon>Mahella</taxon>
    </lineage>
</organism>
<dbReference type="SUPFAM" id="SSF47413">
    <property type="entry name" value="lambda repressor-like DNA-binding domains"/>
    <property type="match status" value="1"/>
</dbReference>
<keyword evidence="1" id="KW-0238">DNA-binding</keyword>
<name>F3ZY14_MAHA5</name>
<dbReference type="EMBL" id="CP002360">
    <property type="protein sequence ID" value="AEE97710.1"/>
    <property type="molecule type" value="Genomic_DNA"/>
</dbReference>
<evidence type="ECO:0000313" key="4">
    <source>
        <dbReference type="Proteomes" id="UP000008457"/>
    </source>
</evidence>